<proteinExistence type="predicted"/>
<protein>
    <submittedName>
        <fullName evidence="1">Uncharacterized protein</fullName>
    </submittedName>
</protein>
<accession>A0ABW3M8B0</accession>
<gene>
    <name evidence="1" type="ORF">ACFQ1S_12090</name>
</gene>
<keyword evidence="2" id="KW-1185">Reference proteome</keyword>
<comment type="caution">
    <text evidence="1">The sequence shown here is derived from an EMBL/GenBank/DDBJ whole genome shotgun (WGS) entry which is preliminary data.</text>
</comment>
<reference evidence="2" key="1">
    <citation type="journal article" date="2019" name="Int. J. Syst. Evol. Microbiol.">
        <title>The Global Catalogue of Microorganisms (GCM) 10K type strain sequencing project: providing services to taxonomists for standard genome sequencing and annotation.</title>
        <authorList>
            <consortium name="The Broad Institute Genomics Platform"/>
            <consortium name="The Broad Institute Genome Sequencing Center for Infectious Disease"/>
            <person name="Wu L."/>
            <person name="Ma J."/>
        </authorList>
    </citation>
    <scope>NUCLEOTIDE SEQUENCE [LARGE SCALE GENOMIC DNA]</scope>
    <source>
        <strain evidence="2">JCM 31486</strain>
    </source>
</reference>
<evidence type="ECO:0000313" key="1">
    <source>
        <dbReference type="EMBL" id="MFD1046243.1"/>
    </source>
</evidence>
<sequence length="75" mass="8094">MPVWLLPEECLCEPLGEPPLGPVVRPPQVTDCLPPGGVAEEVDDGVHLLDDDWTENFALGLKYVLDGLAANLETN</sequence>
<dbReference type="Proteomes" id="UP001597045">
    <property type="component" value="Unassembled WGS sequence"/>
</dbReference>
<name>A0ABW3M8B0_9PSEU</name>
<evidence type="ECO:0000313" key="2">
    <source>
        <dbReference type="Proteomes" id="UP001597045"/>
    </source>
</evidence>
<dbReference type="EMBL" id="JBHTIS010000574">
    <property type="protein sequence ID" value="MFD1046243.1"/>
    <property type="molecule type" value="Genomic_DNA"/>
</dbReference>
<organism evidence="1 2">
    <name type="scientific">Kibdelosporangium lantanae</name>
    <dbReference type="NCBI Taxonomy" id="1497396"/>
    <lineage>
        <taxon>Bacteria</taxon>
        <taxon>Bacillati</taxon>
        <taxon>Actinomycetota</taxon>
        <taxon>Actinomycetes</taxon>
        <taxon>Pseudonocardiales</taxon>
        <taxon>Pseudonocardiaceae</taxon>
        <taxon>Kibdelosporangium</taxon>
    </lineage>
</organism>